<gene>
    <name evidence="5" type="primary">rplE</name>
    <name evidence="9" type="ORF">BU251_03150</name>
</gene>
<dbReference type="Gene3D" id="3.30.1440.10">
    <property type="match status" value="1"/>
</dbReference>
<keyword evidence="10" id="KW-1185">Reference proteome</keyword>
<dbReference type="InterPro" id="IPR031309">
    <property type="entry name" value="Ribosomal_uL5_C"/>
</dbReference>
<dbReference type="HAMAP" id="MF_01333_B">
    <property type="entry name" value="Ribosomal_uL5_B"/>
    <property type="match status" value="1"/>
</dbReference>
<keyword evidence="5" id="KW-0820">tRNA-binding</keyword>
<evidence type="ECO:0000259" key="7">
    <source>
        <dbReference type="Pfam" id="PF00281"/>
    </source>
</evidence>
<dbReference type="PROSITE" id="PS00358">
    <property type="entry name" value="RIBOSOMAL_L5"/>
    <property type="match status" value="1"/>
</dbReference>
<evidence type="ECO:0000256" key="2">
    <source>
        <dbReference type="ARBA" id="ARBA00022980"/>
    </source>
</evidence>
<organism evidence="9 10">
    <name type="scientific">Velamenicoccus archaeovorus</name>
    <dbReference type="NCBI Taxonomy" id="1930593"/>
    <lineage>
        <taxon>Bacteria</taxon>
        <taxon>Pseudomonadati</taxon>
        <taxon>Candidatus Omnitrophota</taxon>
        <taxon>Candidatus Velamenicoccus</taxon>
    </lineage>
</organism>
<dbReference type="GO" id="GO:1990904">
    <property type="term" value="C:ribonucleoprotein complex"/>
    <property type="evidence" value="ECO:0007669"/>
    <property type="project" value="UniProtKB-KW"/>
</dbReference>
<dbReference type="PIRSF" id="PIRSF002161">
    <property type="entry name" value="Ribosomal_L5"/>
    <property type="match status" value="1"/>
</dbReference>
<keyword evidence="3 5" id="KW-0687">Ribonucleoprotein</keyword>
<evidence type="ECO:0000256" key="3">
    <source>
        <dbReference type="ARBA" id="ARBA00023274"/>
    </source>
</evidence>
<accession>A0A410P3Q5</accession>
<evidence type="ECO:0000256" key="5">
    <source>
        <dbReference type="HAMAP-Rule" id="MF_01333"/>
    </source>
</evidence>
<dbReference type="InterPro" id="IPR002132">
    <property type="entry name" value="Ribosomal_uL5"/>
</dbReference>
<keyword evidence="2 5" id="KW-0689">Ribosomal protein</keyword>
<dbReference type="GO" id="GO:0019843">
    <property type="term" value="F:rRNA binding"/>
    <property type="evidence" value="ECO:0007669"/>
    <property type="project" value="UniProtKB-UniRule"/>
</dbReference>
<keyword evidence="5" id="KW-0694">RNA-binding</keyword>
<evidence type="ECO:0000313" key="9">
    <source>
        <dbReference type="EMBL" id="QAT16799.1"/>
    </source>
</evidence>
<proteinExistence type="inferred from homology"/>
<dbReference type="FunFam" id="3.30.1440.10:FF:000001">
    <property type="entry name" value="50S ribosomal protein L5"/>
    <property type="match status" value="1"/>
</dbReference>
<comment type="subunit">
    <text evidence="5">Part of the 50S ribosomal subunit; part of the 5S rRNA/L5/L18/L25 subcomplex. Contacts the 5S rRNA and the P site tRNA. Forms a bridge to the 30S subunit in the 70S ribosome.</text>
</comment>
<dbReference type="SUPFAM" id="SSF55282">
    <property type="entry name" value="RL5-like"/>
    <property type="match status" value="1"/>
</dbReference>
<dbReference type="AlphaFoldDB" id="A0A410P3Q5"/>
<dbReference type="InterPro" id="IPR022803">
    <property type="entry name" value="Ribosomal_uL5_dom_sf"/>
</dbReference>
<dbReference type="GO" id="GO:0003735">
    <property type="term" value="F:structural constituent of ribosome"/>
    <property type="evidence" value="ECO:0007669"/>
    <property type="project" value="InterPro"/>
</dbReference>
<evidence type="ECO:0000256" key="4">
    <source>
        <dbReference type="ARBA" id="ARBA00035245"/>
    </source>
</evidence>
<dbReference type="GO" id="GO:0000049">
    <property type="term" value="F:tRNA binding"/>
    <property type="evidence" value="ECO:0007669"/>
    <property type="project" value="UniProtKB-UniRule"/>
</dbReference>
<dbReference type="GO" id="GO:0005840">
    <property type="term" value="C:ribosome"/>
    <property type="evidence" value="ECO:0007669"/>
    <property type="project" value="UniProtKB-KW"/>
</dbReference>
<feature type="domain" description="Large ribosomal subunit protein uL5 C-terminal" evidence="8">
    <location>
        <begin position="91"/>
        <end position="183"/>
    </location>
</feature>
<reference evidence="9 10" key="1">
    <citation type="submission" date="2017-01" db="EMBL/GenBank/DDBJ databases">
        <title>First insights into the biology of 'candidatus Vampirococcus archaeovorus'.</title>
        <authorList>
            <person name="Kizina J."/>
            <person name="Jordan S."/>
            <person name="Stueber K."/>
            <person name="Reinhardt R."/>
            <person name="Harder J."/>
        </authorList>
    </citation>
    <scope>NUCLEOTIDE SEQUENCE [LARGE SCALE GENOMIC DNA]</scope>
    <source>
        <strain evidence="9 10">LiM</strain>
    </source>
</reference>
<comment type="function">
    <text evidence="5">This is 1 of the proteins that bind and probably mediate the attachment of the 5S RNA into the large ribosomal subunit, where it forms part of the central protuberance. In the 70S ribosome it contacts protein S13 of the 30S subunit (bridge B1b), connecting the 2 subunits; this bridge is implicated in subunit movement. Contacts the P site tRNA; the 5S rRNA and some of its associated proteins might help stabilize positioning of ribosome-bound tRNAs.</text>
</comment>
<evidence type="ECO:0000256" key="6">
    <source>
        <dbReference type="RuleBase" id="RU003930"/>
    </source>
</evidence>
<sequence length="190" mass="21531">MAENKTVPRLLEKYRKEVVPELMKIIGYKNALQAPRLKKIVINMGVGEAIQDIKMLEKSVEELGMITGQKPVITRSKKAIANFKIKKAQAIGCMVTLRRQRMYEFMDRLISVALPRIRDFRGVNPKSFDAQGNFTIGITEQAIFPEVDVDKIARVQGMDVTFVIASSSQKESYEFLRLMGIPFSKTDKSS</sequence>
<dbReference type="Pfam" id="PF00673">
    <property type="entry name" value="Ribosomal_L5_C"/>
    <property type="match status" value="1"/>
</dbReference>
<protein>
    <recommendedName>
        <fullName evidence="4 5">Large ribosomal subunit protein uL5</fullName>
    </recommendedName>
</protein>
<dbReference type="Pfam" id="PF00281">
    <property type="entry name" value="Ribosomal_L5"/>
    <property type="match status" value="1"/>
</dbReference>
<dbReference type="EMBL" id="CP019384">
    <property type="protein sequence ID" value="QAT16799.1"/>
    <property type="molecule type" value="Genomic_DNA"/>
</dbReference>
<dbReference type="GO" id="GO:0006412">
    <property type="term" value="P:translation"/>
    <property type="evidence" value="ECO:0007669"/>
    <property type="project" value="UniProtKB-UniRule"/>
</dbReference>
<name>A0A410P3Q5_VELA1</name>
<dbReference type="InterPro" id="IPR020930">
    <property type="entry name" value="Ribosomal_uL5_bac-type"/>
</dbReference>
<evidence type="ECO:0000256" key="1">
    <source>
        <dbReference type="ARBA" id="ARBA00008553"/>
    </source>
</evidence>
<comment type="similarity">
    <text evidence="1 5 6">Belongs to the universal ribosomal protein uL5 family.</text>
</comment>
<feature type="domain" description="Large ribosomal subunit protein uL5 N-terminal" evidence="7">
    <location>
        <begin position="30"/>
        <end position="86"/>
    </location>
</feature>
<dbReference type="InterPro" id="IPR020929">
    <property type="entry name" value="Ribosomal_uL5_CS"/>
</dbReference>
<dbReference type="KEGG" id="vai:BU251_03150"/>
<dbReference type="RefSeq" id="WP_128699438.1">
    <property type="nucleotide sequence ID" value="NZ_CP019384.1"/>
</dbReference>
<dbReference type="PANTHER" id="PTHR11994">
    <property type="entry name" value="60S RIBOSOMAL PROTEIN L11-RELATED"/>
    <property type="match status" value="1"/>
</dbReference>
<evidence type="ECO:0000259" key="8">
    <source>
        <dbReference type="Pfam" id="PF00673"/>
    </source>
</evidence>
<dbReference type="NCBIfam" id="NF000585">
    <property type="entry name" value="PRK00010.1"/>
    <property type="match status" value="1"/>
</dbReference>
<evidence type="ECO:0000313" key="10">
    <source>
        <dbReference type="Proteomes" id="UP000287243"/>
    </source>
</evidence>
<dbReference type="InterPro" id="IPR031310">
    <property type="entry name" value="Ribosomal_uL5_N"/>
</dbReference>
<dbReference type="Proteomes" id="UP000287243">
    <property type="component" value="Chromosome"/>
</dbReference>
<dbReference type="OrthoDB" id="9806626at2"/>
<keyword evidence="5" id="KW-0699">rRNA-binding</keyword>